<dbReference type="Proteomes" id="UP000791440">
    <property type="component" value="Unassembled WGS sequence"/>
</dbReference>
<evidence type="ECO:0000313" key="13">
    <source>
        <dbReference type="EMBL" id="KAG6453593.1"/>
    </source>
</evidence>
<reference evidence="12" key="1">
    <citation type="journal article" date="2015" name="Insect Biochem. Mol. Biol.">
        <title>Monoacylglycerol and diacylglycerol acyltransferases and the synthesis of neutral glycerides in Manduca sexta.</title>
        <authorList>
            <person name="Soulages J.L."/>
            <person name="Wu Z."/>
            <person name="Firdaus S.J."/>
            <person name="Mahalingam R."/>
            <person name="Arrese E.L."/>
        </authorList>
    </citation>
    <scope>NUCLEOTIDE SEQUENCE</scope>
    <source>
        <tissue evidence="12">Fat body</tissue>
    </source>
</reference>
<keyword evidence="4 11" id="KW-0808">Transferase</keyword>
<protein>
    <recommendedName>
        <fullName evidence="11">Acyltransferase</fullName>
        <ecNumber evidence="11">2.3.1.-</ecNumber>
    </recommendedName>
</protein>
<evidence type="ECO:0000256" key="4">
    <source>
        <dbReference type="ARBA" id="ARBA00022679"/>
    </source>
</evidence>
<accession>A0A023J8Y6</accession>
<dbReference type="AlphaFoldDB" id="A0A023J8Y6"/>
<dbReference type="GO" id="GO:0004144">
    <property type="term" value="F:diacylglycerol O-acyltransferase activity"/>
    <property type="evidence" value="ECO:0007669"/>
    <property type="project" value="TreeGrafter"/>
</dbReference>
<dbReference type="OrthoDB" id="264532at2759"/>
<keyword evidence="6 11" id="KW-0256">Endoplasmic reticulum</keyword>
<gene>
    <name evidence="12" type="primary">MGAT_352</name>
    <name evidence="13" type="ORF">O3G_MSEX008236</name>
</gene>
<dbReference type="PANTHER" id="PTHR12317:SF79">
    <property type="entry name" value="ACYLTRANSFERASE"/>
    <property type="match status" value="1"/>
</dbReference>
<dbReference type="EMBL" id="JH668447">
    <property type="protein sequence ID" value="KAG6453595.1"/>
    <property type="molecule type" value="Genomic_DNA"/>
</dbReference>
<evidence type="ECO:0000256" key="2">
    <source>
        <dbReference type="ARBA" id="ARBA00005420"/>
    </source>
</evidence>
<keyword evidence="9 11" id="KW-0472">Membrane</keyword>
<dbReference type="EMBL" id="KF800700">
    <property type="protein sequence ID" value="AHH25136.1"/>
    <property type="molecule type" value="mRNA"/>
</dbReference>
<dbReference type="EMBL" id="JH668447">
    <property type="protein sequence ID" value="KAG6453594.1"/>
    <property type="molecule type" value="Genomic_DNA"/>
</dbReference>
<evidence type="ECO:0000256" key="1">
    <source>
        <dbReference type="ARBA" id="ARBA00004477"/>
    </source>
</evidence>
<dbReference type="GO" id="GO:0005789">
    <property type="term" value="C:endoplasmic reticulum membrane"/>
    <property type="evidence" value="ECO:0007669"/>
    <property type="project" value="UniProtKB-SubCell"/>
</dbReference>
<dbReference type="Pfam" id="PF03982">
    <property type="entry name" value="DAGAT"/>
    <property type="match status" value="1"/>
</dbReference>
<keyword evidence="5 11" id="KW-0812">Transmembrane</keyword>
<keyword evidence="10" id="KW-0012">Acyltransferase</keyword>
<evidence type="ECO:0000313" key="14">
    <source>
        <dbReference type="Proteomes" id="UP000791440"/>
    </source>
</evidence>
<dbReference type="GO" id="GO:0019432">
    <property type="term" value="P:triglyceride biosynthetic process"/>
    <property type="evidence" value="ECO:0007669"/>
    <property type="project" value="TreeGrafter"/>
</dbReference>
<keyword evidence="8" id="KW-0443">Lipid metabolism</keyword>
<evidence type="ECO:0000256" key="10">
    <source>
        <dbReference type="ARBA" id="ARBA00023315"/>
    </source>
</evidence>
<dbReference type="InterPro" id="IPR007130">
    <property type="entry name" value="DAGAT"/>
</dbReference>
<feature type="transmembrane region" description="Helical" evidence="11">
    <location>
        <begin position="36"/>
        <end position="55"/>
    </location>
</feature>
<evidence type="ECO:0000313" key="12">
    <source>
        <dbReference type="EMBL" id="AHH25136.1"/>
    </source>
</evidence>
<keyword evidence="3" id="KW-0444">Lipid biosynthesis</keyword>
<dbReference type="PANTHER" id="PTHR12317">
    <property type="entry name" value="DIACYLGLYCEROL O-ACYLTRANSFERASE"/>
    <property type="match status" value="1"/>
</dbReference>
<evidence type="ECO:0000256" key="3">
    <source>
        <dbReference type="ARBA" id="ARBA00022516"/>
    </source>
</evidence>
<evidence type="ECO:0000256" key="6">
    <source>
        <dbReference type="ARBA" id="ARBA00022824"/>
    </source>
</evidence>
<reference evidence="13" key="2">
    <citation type="journal article" date="2016" name="Insect Biochem. Mol. Biol.">
        <title>Multifaceted biological insights from a draft genome sequence of the tobacco hornworm moth, Manduca sexta.</title>
        <authorList>
            <person name="Kanost M.R."/>
            <person name="Arrese E.L."/>
            <person name="Cao X."/>
            <person name="Chen Y.R."/>
            <person name="Chellapilla S."/>
            <person name="Goldsmith M.R."/>
            <person name="Grosse-Wilde E."/>
            <person name="Heckel D.G."/>
            <person name="Herndon N."/>
            <person name="Jiang H."/>
            <person name="Papanicolaou A."/>
            <person name="Qu J."/>
            <person name="Soulages J.L."/>
            <person name="Vogel H."/>
            <person name="Walters J."/>
            <person name="Waterhouse R.M."/>
            <person name="Ahn S.J."/>
            <person name="Almeida F.C."/>
            <person name="An C."/>
            <person name="Aqrawi P."/>
            <person name="Bretschneider A."/>
            <person name="Bryant W.B."/>
            <person name="Bucks S."/>
            <person name="Chao H."/>
            <person name="Chevignon G."/>
            <person name="Christen J.M."/>
            <person name="Clarke D.F."/>
            <person name="Dittmer N.T."/>
            <person name="Ferguson L.C.F."/>
            <person name="Garavelou S."/>
            <person name="Gordon K.H.J."/>
            <person name="Gunaratna R.T."/>
            <person name="Han Y."/>
            <person name="Hauser F."/>
            <person name="He Y."/>
            <person name="Heidel-Fischer H."/>
            <person name="Hirsh A."/>
            <person name="Hu Y."/>
            <person name="Jiang H."/>
            <person name="Kalra D."/>
            <person name="Klinner C."/>
            <person name="Konig C."/>
            <person name="Kovar C."/>
            <person name="Kroll A.R."/>
            <person name="Kuwar S.S."/>
            <person name="Lee S.L."/>
            <person name="Lehman R."/>
            <person name="Li K."/>
            <person name="Li Z."/>
            <person name="Liang H."/>
            <person name="Lovelace S."/>
            <person name="Lu Z."/>
            <person name="Mansfield J.H."/>
            <person name="McCulloch K.J."/>
            <person name="Mathew T."/>
            <person name="Morton B."/>
            <person name="Muzny D.M."/>
            <person name="Neunemann D."/>
            <person name="Ongeri F."/>
            <person name="Pauchet Y."/>
            <person name="Pu L.L."/>
            <person name="Pyrousis I."/>
            <person name="Rao X.J."/>
            <person name="Redding A."/>
            <person name="Roesel C."/>
            <person name="Sanchez-Gracia A."/>
            <person name="Schaack S."/>
            <person name="Shukla A."/>
            <person name="Tetreau G."/>
            <person name="Wang Y."/>
            <person name="Xiong G.H."/>
            <person name="Traut W."/>
            <person name="Walsh T.K."/>
            <person name="Worley K.C."/>
            <person name="Wu D."/>
            <person name="Wu W."/>
            <person name="Wu Y.Q."/>
            <person name="Zhang X."/>
            <person name="Zou Z."/>
            <person name="Zucker H."/>
            <person name="Briscoe A.D."/>
            <person name="Burmester T."/>
            <person name="Clem R.J."/>
            <person name="Feyereisen R."/>
            <person name="Grimmelikhuijzen C.J.P."/>
            <person name="Hamodrakas S.J."/>
            <person name="Hansson B.S."/>
            <person name="Huguet E."/>
            <person name="Jermiin L.S."/>
            <person name="Lan Q."/>
            <person name="Lehman H.K."/>
            <person name="Lorenzen M."/>
            <person name="Merzendorfer H."/>
            <person name="Michalopoulos I."/>
            <person name="Morton D.B."/>
            <person name="Muthukrishnan S."/>
            <person name="Oakeshott J.G."/>
            <person name="Palmer W."/>
            <person name="Park Y."/>
            <person name="Passarelli A.L."/>
            <person name="Rozas J."/>
            <person name="Schwartz L.M."/>
            <person name="Smith W."/>
            <person name="Southgate A."/>
            <person name="Vilcinskas A."/>
            <person name="Vogt R."/>
            <person name="Wang P."/>
            <person name="Werren J."/>
            <person name="Yu X.Q."/>
            <person name="Zhou J.J."/>
            <person name="Brown S.J."/>
            <person name="Scherer S.E."/>
            <person name="Richards S."/>
            <person name="Blissard G.W."/>
        </authorList>
    </citation>
    <scope>NUCLEOTIDE SEQUENCE</scope>
</reference>
<reference evidence="13" key="3">
    <citation type="submission" date="2020-12" db="EMBL/GenBank/DDBJ databases">
        <authorList>
            <person name="Kanost M."/>
        </authorList>
    </citation>
    <scope>NUCLEOTIDE SEQUENCE</scope>
</reference>
<sequence length="352" mass="39871">MIDTLRKVFSKISDLLGVEWAPLDIPMSRRLQTLGATAWICLALFGEALAIYLFIKLVYSDYWWLAILYGYWMLNDIEICNKGGRTFEFARNWSWWRYFCDYFPITLVKTADLDPSKNYLFACYPHGIFSSGAYGSFATNGANFPKLFPGMSAHLIVLGGHFLVPFFRDLILALGLCSSSQESILYLLDPKRYQGNCVAIMVGGAAEALDSHPGKYKIILSRRKGFIRVAMKSGASLVPVFSFGETDVFRPIDNPENGILRRIQEKVRVWTGISPMFPLGRGVFQYSFGVVPIRTPVTTVVGEPMEVKKNLEPTSEEIDAVHAEFSKRLTELFEREKSKYLKNHEGIHLVIT</sequence>
<evidence type="ECO:0000256" key="5">
    <source>
        <dbReference type="ARBA" id="ARBA00022692"/>
    </source>
</evidence>
<comment type="subcellular location">
    <subcellularLocation>
        <location evidence="1 11">Endoplasmic reticulum membrane</location>
        <topology evidence="1 11">Multi-pass membrane protein</topology>
    </subcellularLocation>
</comment>
<keyword evidence="14" id="KW-1185">Reference proteome</keyword>
<name>A0A023J8Y6_MANSE</name>
<dbReference type="EC" id="2.3.1.-" evidence="11"/>
<evidence type="ECO:0000256" key="9">
    <source>
        <dbReference type="ARBA" id="ARBA00023136"/>
    </source>
</evidence>
<comment type="similarity">
    <text evidence="2 11">Belongs to the diacylglycerol acyltransferase family.</text>
</comment>
<evidence type="ECO:0000256" key="8">
    <source>
        <dbReference type="ARBA" id="ARBA00023098"/>
    </source>
</evidence>
<evidence type="ECO:0000256" key="11">
    <source>
        <dbReference type="RuleBase" id="RU367023"/>
    </source>
</evidence>
<dbReference type="EMBL" id="JH668447">
    <property type="protein sequence ID" value="KAG6453593.1"/>
    <property type="molecule type" value="Genomic_DNA"/>
</dbReference>
<proteinExistence type="evidence at transcript level"/>
<keyword evidence="7 11" id="KW-1133">Transmembrane helix</keyword>
<dbReference type="CDD" id="cd07987">
    <property type="entry name" value="LPLAT_MGAT-like"/>
    <property type="match status" value="1"/>
</dbReference>
<organism evidence="12">
    <name type="scientific">Manduca sexta</name>
    <name type="common">Tobacco hawkmoth</name>
    <name type="synonym">Tobacco hornworm</name>
    <dbReference type="NCBI Taxonomy" id="7130"/>
    <lineage>
        <taxon>Eukaryota</taxon>
        <taxon>Metazoa</taxon>
        <taxon>Ecdysozoa</taxon>
        <taxon>Arthropoda</taxon>
        <taxon>Hexapoda</taxon>
        <taxon>Insecta</taxon>
        <taxon>Pterygota</taxon>
        <taxon>Neoptera</taxon>
        <taxon>Endopterygota</taxon>
        <taxon>Lepidoptera</taxon>
        <taxon>Glossata</taxon>
        <taxon>Ditrysia</taxon>
        <taxon>Bombycoidea</taxon>
        <taxon>Sphingidae</taxon>
        <taxon>Sphinginae</taxon>
        <taxon>Sphingini</taxon>
        <taxon>Manduca</taxon>
    </lineage>
</organism>
<comment type="caution">
    <text evidence="11">Lacks conserved residue(s) required for the propagation of feature annotation.</text>
</comment>
<evidence type="ECO:0000256" key="7">
    <source>
        <dbReference type="ARBA" id="ARBA00022989"/>
    </source>
</evidence>